<dbReference type="GO" id="GO:0046555">
    <property type="term" value="F:acetylxylan esterase activity"/>
    <property type="evidence" value="ECO:0007669"/>
    <property type="project" value="UniProtKB-EC"/>
</dbReference>
<dbReference type="EC" id="3.1.1.72" evidence="4"/>
<sequence length="304" mass="32606" precursor="true">MKHLSLLVPVVAGLLGFCLLAGNSQAADPLPVWPDLAPGETLRSRGDIQPYREADVPPITRVTNIRQPTFTVHLAAEPNGAGVLILPGGGFGKVVPDLEGTEAAAWLNGQGISAFVLNYRTKIDNADPGWERALQDAQRALSLLRSQAKRWGLQPDRIGLLGFSAGGQVAARLLTDGGKRNYERIDAIDDVSHRPDFALLVYPWKLYDASANALTEGMVVPADCPPAFIVHTDDDHSSSLGAVLFYAGLKKQGVPAELHVYGNGGHGYGLRDVKGSQISSWTGHAAHWLERHAQAPPTGQPQDR</sequence>
<accession>A0A518E1K2</accession>
<proteinExistence type="predicted"/>
<feature type="domain" description="BD-FAE-like" evidence="3">
    <location>
        <begin position="106"/>
        <end position="174"/>
    </location>
</feature>
<dbReference type="OrthoDB" id="9794725at2"/>
<evidence type="ECO:0000256" key="2">
    <source>
        <dbReference type="SAM" id="SignalP"/>
    </source>
</evidence>
<dbReference type="SUPFAM" id="SSF53474">
    <property type="entry name" value="alpha/beta-Hydrolases"/>
    <property type="match status" value="1"/>
</dbReference>
<feature type="chain" id="PRO_5022227968" evidence="2">
    <location>
        <begin position="27"/>
        <end position="304"/>
    </location>
</feature>
<keyword evidence="1 4" id="KW-0378">Hydrolase</keyword>
<gene>
    <name evidence="4" type="primary">axeA1_6</name>
    <name evidence="4" type="ORF">Pla8534_58340</name>
</gene>
<dbReference type="InterPro" id="IPR049492">
    <property type="entry name" value="BD-FAE-like_dom"/>
</dbReference>
<feature type="signal peptide" evidence="2">
    <location>
        <begin position="1"/>
        <end position="26"/>
    </location>
</feature>
<evidence type="ECO:0000259" key="3">
    <source>
        <dbReference type="Pfam" id="PF20434"/>
    </source>
</evidence>
<dbReference type="RefSeq" id="WP_145056825.1">
    <property type="nucleotide sequence ID" value="NZ_CP036433.1"/>
</dbReference>
<protein>
    <submittedName>
        <fullName evidence="4">Acetylxylan esterase</fullName>
        <ecNumber evidence="4">3.1.1.72</ecNumber>
    </submittedName>
</protein>
<dbReference type="Proteomes" id="UP000317648">
    <property type="component" value="Chromosome"/>
</dbReference>
<dbReference type="AlphaFoldDB" id="A0A518E1K2"/>
<name>A0A518E1K2_9BACT</name>
<reference evidence="4 5" key="1">
    <citation type="submission" date="2019-02" db="EMBL/GenBank/DDBJ databases">
        <title>Deep-cultivation of Planctomycetes and their phenomic and genomic characterization uncovers novel biology.</title>
        <authorList>
            <person name="Wiegand S."/>
            <person name="Jogler M."/>
            <person name="Boedeker C."/>
            <person name="Pinto D."/>
            <person name="Vollmers J."/>
            <person name="Rivas-Marin E."/>
            <person name="Kohn T."/>
            <person name="Peeters S.H."/>
            <person name="Heuer A."/>
            <person name="Rast P."/>
            <person name="Oberbeckmann S."/>
            <person name="Bunk B."/>
            <person name="Jeske O."/>
            <person name="Meyerdierks A."/>
            <person name="Storesund J.E."/>
            <person name="Kallscheuer N."/>
            <person name="Luecker S."/>
            <person name="Lage O.M."/>
            <person name="Pohl T."/>
            <person name="Merkel B.J."/>
            <person name="Hornburger P."/>
            <person name="Mueller R.-W."/>
            <person name="Bruemmer F."/>
            <person name="Labrenz M."/>
            <person name="Spormann A.M."/>
            <person name="Op den Camp H."/>
            <person name="Overmann J."/>
            <person name="Amann R."/>
            <person name="Jetten M.S.M."/>
            <person name="Mascher T."/>
            <person name="Medema M.H."/>
            <person name="Devos D.P."/>
            <person name="Kaster A.-K."/>
            <person name="Ovreas L."/>
            <person name="Rohde M."/>
            <person name="Galperin M.Y."/>
            <person name="Jogler C."/>
        </authorList>
    </citation>
    <scope>NUCLEOTIDE SEQUENCE [LARGE SCALE GENOMIC DNA]</scope>
    <source>
        <strain evidence="4 5">Pla85_3_4</strain>
    </source>
</reference>
<dbReference type="Pfam" id="PF20434">
    <property type="entry name" value="BD-FAE"/>
    <property type="match status" value="1"/>
</dbReference>
<dbReference type="Gene3D" id="3.40.50.1820">
    <property type="entry name" value="alpha/beta hydrolase"/>
    <property type="match status" value="1"/>
</dbReference>
<dbReference type="EMBL" id="CP036433">
    <property type="protein sequence ID" value="QDU97975.1"/>
    <property type="molecule type" value="Genomic_DNA"/>
</dbReference>
<evidence type="ECO:0000256" key="1">
    <source>
        <dbReference type="ARBA" id="ARBA00022801"/>
    </source>
</evidence>
<dbReference type="KEGG" id="lcre:Pla8534_58340"/>
<evidence type="ECO:0000313" key="4">
    <source>
        <dbReference type="EMBL" id="QDU97975.1"/>
    </source>
</evidence>
<keyword evidence="5" id="KW-1185">Reference proteome</keyword>
<keyword evidence="2" id="KW-0732">Signal</keyword>
<dbReference type="InterPro" id="IPR029058">
    <property type="entry name" value="AB_hydrolase_fold"/>
</dbReference>
<evidence type="ECO:0000313" key="5">
    <source>
        <dbReference type="Proteomes" id="UP000317648"/>
    </source>
</evidence>
<dbReference type="PANTHER" id="PTHR48081">
    <property type="entry name" value="AB HYDROLASE SUPERFAMILY PROTEIN C4A8.06C"/>
    <property type="match status" value="1"/>
</dbReference>
<dbReference type="PANTHER" id="PTHR48081:SF6">
    <property type="entry name" value="PEPTIDASE S9 PROLYL OLIGOPEPTIDASE CATALYTIC DOMAIN-CONTAINING PROTEIN"/>
    <property type="match status" value="1"/>
</dbReference>
<organism evidence="4 5">
    <name type="scientific">Lignipirellula cremea</name>
    <dbReference type="NCBI Taxonomy" id="2528010"/>
    <lineage>
        <taxon>Bacteria</taxon>
        <taxon>Pseudomonadati</taxon>
        <taxon>Planctomycetota</taxon>
        <taxon>Planctomycetia</taxon>
        <taxon>Pirellulales</taxon>
        <taxon>Pirellulaceae</taxon>
        <taxon>Lignipirellula</taxon>
    </lineage>
</organism>
<dbReference type="InterPro" id="IPR050300">
    <property type="entry name" value="GDXG_lipolytic_enzyme"/>
</dbReference>